<organism evidence="2 3">
    <name type="scientific">Prorocentrum cordatum</name>
    <dbReference type="NCBI Taxonomy" id="2364126"/>
    <lineage>
        <taxon>Eukaryota</taxon>
        <taxon>Sar</taxon>
        <taxon>Alveolata</taxon>
        <taxon>Dinophyceae</taxon>
        <taxon>Prorocentrales</taxon>
        <taxon>Prorocentraceae</taxon>
        <taxon>Prorocentrum</taxon>
    </lineage>
</organism>
<feature type="compositionally biased region" description="Gly residues" evidence="1">
    <location>
        <begin position="1"/>
        <end position="10"/>
    </location>
</feature>
<feature type="compositionally biased region" description="Low complexity" evidence="1">
    <location>
        <begin position="48"/>
        <end position="58"/>
    </location>
</feature>
<gene>
    <name evidence="2" type="ORF">PCOR1329_LOCUS10592</name>
</gene>
<evidence type="ECO:0000313" key="2">
    <source>
        <dbReference type="EMBL" id="CAK0803433.1"/>
    </source>
</evidence>
<proteinExistence type="predicted"/>
<feature type="non-terminal residue" evidence="2">
    <location>
        <position position="1"/>
    </location>
</feature>
<protein>
    <submittedName>
        <fullName evidence="2">Uncharacterized protein</fullName>
    </submittedName>
</protein>
<dbReference type="Proteomes" id="UP001189429">
    <property type="component" value="Unassembled WGS sequence"/>
</dbReference>
<reference evidence="2" key="1">
    <citation type="submission" date="2023-10" db="EMBL/GenBank/DDBJ databases">
        <authorList>
            <person name="Chen Y."/>
            <person name="Shah S."/>
            <person name="Dougan E. K."/>
            <person name="Thang M."/>
            <person name="Chan C."/>
        </authorList>
    </citation>
    <scope>NUCLEOTIDE SEQUENCE [LARGE SCALE GENOMIC DNA]</scope>
</reference>
<accession>A0ABN9QI54</accession>
<feature type="compositionally biased region" description="Basic and acidic residues" evidence="1">
    <location>
        <begin position="27"/>
        <end position="41"/>
    </location>
</feature>
<name>A0ABN9QI54_9DINO</name>
<dbReference type="EMBL" id="CAUYUJ010003004">
    <property type="protein sequence ID" value="CAK0803433.1"/>
    <property type="molecule type" value="Genomic_DNA"/>
</dbReference>
<feature type="region of interest" description="Disordered" evidence="1">
    <location>
        <begin position="1"/>
        <end position="66"/>
    </location>
</feature>
<evidence type="ECO:0000313" key="3">
    <source>
        <dbReference type="Proteomes" id="UP001189429"/>
    </source>
</evidence>
<sequence>VAGVRGGACGGPPDVLRRGASPGVLRADARATRARFPEQPRRGGPQGRAGRAPGAADAARQRQVPD</sequence>
<keyword evidence="3" id="KW-1185">Reference proteome</keyword>
<feature type="non-terminal residue" evidence="2">
    <location>
        <position position="66"/>
    </location>
</feature>
<evidence type="ECO:0000256" key="1">
    <source>
        <dbReference type="SAM" id="MobiDB-lite"/>
    </source>
</evidence>
<comment type="caution">
    <text evidence="2">The sequence shown here is derived from an EMBL/GenBank/DDBJ whole genome shotgun (WGS) entry which is preliminary data.</text>
</comment>